<gene>
    <name evidence="2" type="ORF">CDAR_390761</name>
</gene>
<evidence type="ECO:0000313" key="3">
    <source>
        <dbReference type="Proteomes" id="UP001054837"/>
    </source>
</evidence>
<comment type="caution">
    <text evidence="2">The sequence shown here is derived from an EMBL/GenBank/DDBJ whole genome shotgun (WGS) entry which is preliminary data.</text>
</comment>
<proteinExistence type="predicted"/>
<sequence length="179" mass="19182">MPPFSNPSVHSKGKRKNNFPDSGRPSGPFAARRAGLLSWDGLAFQSAICLHPLGRTTPFVFKGAGIPEGFERRSNPGPSKSPAAVEIVSGRDVSGFHWELITYSRPIGLSESPDKFSLQPCQSVCQGVWNSRAHRRSWVCIGNERANFPLGSSTVGLLSDGLIALILGGACEMVLSGFN</sequence>
<feature type="region of interest" description="Disordered" evidence="1">
    <location>
        <begin position="1"/>
        <end position="27"/>
    </location>
</feature>
<organism evidence="2 3">
    <name type="scientific">Caerostris darwini</name>
    <dbReference type="NCBI Taxonomy" id="1538125"/>
    <lineage>
        <taxon>Eukaryota</taxon>
        <taxon>Metazoa</taxon>
        <taxon>Ecdysozoa</taxon>
        <taxon>Arthropoda</taxon>
        <taxon>Chelicerata</taxon>
        <taxon>Arachnida</taxon>
        <taxon>Araneae</taxon>
        <taxon>Araneomorphae</taxon>
        <taxon>Entelegynae</taxon>
        <taxon>Araneoidea</taxon>
        <taxon>Araneidae</taxon>
        <taxon>Caerostris</taxon>
    </lineage>
</organism>
<accession>A0AAV4TCN4</accession>
<dbReference type="AlphaFoldDB" id="A0AAV4TCN4"/>
<protein>
    <submittedName>
        <fullName evidence="2">Uncharacterized protein</fullName>
    </submittedName>
</protein>
<dbReference type="EMBL" id="BPLQ01009358">
    <property type="protein sequence ID" value="GIY43454.1"/>
    <property type="molecule type" value="Genomic_DNA"/>
</dbReference>
<evidence type="ECO:0000313" key="2">
    <source>
        <dbReference type="EMBL" id="GIY43454.1"/>
    </source>
</evidence>
<keyword evidence="3" id="KW-1185">Reference proteome</keyword>
<evidence type="ECO:0000256" key="1">
    <source>
        <dbReference type="SAM" id="MobiDB-lite"/>
    </source>
</evidence>
<reference evidence="2 3" key="1">
    <citation type="submission" date="2021-06" db="EMBL/GenBank/DDBJ databases">
        <title>Caerostris darwini draft genome.</title>
        <authorList>
            <person name="Kono N."/>
            <person name="Arakawa K."/>
        </authorList>
    </citation>
    <scope>NUCLEOTIDE SEQUENCE [LARGE SCALE GENOMIC DNA]</scope>
</reference>
<dbReference type="Proteomes" id="UP001054837">
    <property type="component" value="Unassembled WGS sequence"/>
</dbReference>
<name>A0AAV4TCN4_9ARAC</name>